<evidence type="ECO:0000256" key="6">
    <source>
        <dbReference type="ARBA" id="ARBA00023180"/>
    </source>
</evidence>
<dbReference type="InterPro" id="IPR001563">
    <property type="entry name" value="Peptidase_S10"/>
</dbReference>
<evidence type="ECO:0000313" key="9">
    <source>
        <dbReference type="Proteomes" id="UP001172155"/>
    </source>
</evidence>
<organism evidence="8 9">
    <name type="scientific">Schizothecium vesticola</name>
    <dbReference type="NCBI Taxonomy" id="314040"/>
    <lineage>
        <taxon>Eukaryota</taxon>
        <taxon>Fungi</taxon>
        <taxon>Dikarya</taxon>
        <taxon>Ascomycota</taxon>
        <taxon>Pezizomycotina</taxon>
        <taxon>Sordariomycetes</taxon>
        <taxon>Sordariomycetidae</taxon>
        <taxon>Sordariales</taxon>
        <taxon>Schizotheciaceae</taxon>
        <taxon>Schizothecium</taxon>
    </lineage>
</organism>
<feature type="chain" id="PRO_5041434055" evidence="7">
    <location>
        <begin position="18"/>
        <end position="608"/>
    </location>
</feature>
<dbReference type="Proteomes" id="UP001172155">
    <property type="component" value="Unassembled WGS sequence"/>
</dbReference>
<dbReference type="GO" id="GO:0006508">
    <property type="term" value="P:proteolysis"/>
    <property type="evidence" value="ECO:0007669"/>
    <property type="project" value="UniProtKB-KW"/>
</dbReference>
<evidence type="ECO:0000256" key="7">
    <source>
        <dbReference type="SAM" id="SignalP"/>
    </source>
</evidence>
<evidence type="ECO:0000256" key="2">
    <source>
        <dbReference type="ARBA" id="ARBA00022645"/>
    </source>
</evidence>
<keyword evidence="3" id="KW-0645">Protease</keyword>
<dbReference type="PANTHER" id="PTHR11802">
    <property type="entry name" value="SERINE PROTEASE FAMILY S10 SERINE CARBOXYPEPTIDASE"/>
    <property type="match status" value="1"/>
</dbReference>
<feature type="signal peptide" evidence="7">
    <location>
        <begin position="1"/>
        <end position="17"/>
    </location>
</feature>
<keyword evidence="6" id="KW-0325">Glycoprotein</keyword>
<comment type="similarity">
    <text evidence="1">Belongs to the peptidase S10 family.</text>
</comment>
<dbReference type="InterPro" id="IPR033124">
    <property type="entry name" value="Ser_caboxypep_his_AS"/>
</dbReference>
<keyword evidence="5 8" id="KW-0378">Hydrolase</keyword>
<comment type="caution">
    <text evidence="8">The sequence shown here is derived from an EMBL/GenBank/DDBJ whole genome shotgun (WGS) entry which is preliminary data.</text>
</comment>
<proteinExistence type="inferred from homology"/>
<name>A0AA40K7P6_9PEZI</name>
<dbReference type="EMBL" id="JAUKUD010000003">
    <property type="protein sequence ID" value="KAK0748995.1"/>
    <property type="molecule type" value="Genomic_DNA"/>
</dbReference>
<keyword evidence="4 7" id="KW-0732">Signal</keyword>
<evidence type="ECO:0000256" key="5">
    <source>
        <dbReference type="ARBA" id="ARBA00022801"/>
    </source>
</evidence>
<dbReference type="Gene3D" id="3.40.50.1820">
    <property type="entry name" value="alpha/beta hydrolase"/>
    <property type="match status" value="1"/>
</dbReference>
<dbReference type="GO" id="GO:0000324">
    <property type="term" value="C:fungal-type vacuole"/>
    <property type="evidence" value="ECO:0007669"/>
    <property type="project" value="TreeGrafter"/>
</dbReference>
<dbReference type="Pfam" id="PF00450">
    <property type="entry name" value="Peptidase_S10"/>
    <property type="match status" value="1"/>
</dbReference>
<dbReference type="GO" id="GO:0004185">
    <property type="term" value="F:serine-type carboxypeptidase activity"/>
    <property type="evidence" value="ECO:0007669"/>
    <property type="project" value="InterPro"/>
</dbReference>
<gene>
    <name evidence="8" type="ORF">B0T18DRAFT_405591</name>
</gene>
<evidence type="ECO:0000256" key="1">
    <source>
        <dbReference type="ARBA" id="ARBA00009431"/>
    </source>
</evidence>
<keyword evidence="2" id="KW-0121">Carboxypeptidase</keyword>
<dbReference type="InterPro" id="IPR029058">
    <property type="entry name" value="AB_hydrolase_fold"/>
</dbReference>
<evidence type="ECO:0000313" key="8">
    <source>
        <dbReference type="EMBL" id="KAK0748995.1"/>
    </source>
</evidence>
<reference evidence="8" key="1">
    <citation type="submission" date="2023-06" db="EMBL/GenBank/DDBJ databases">
        <title>Genome-scale phylogeny and comparative genomics of the fungal order Sordariales.</title>
        <authorList>
            <consortium name="Lawrence Berkeley National Laboratory"/>
            <person name="Hensen N."/>
            <person name="Bonometti L."/>
            <person name="Westerberg I."/>
            <person name="Brannstrom I.O."/>
            <person name="Guillou S."/>
            <person name="Cros-Aarteil S."/>
            <person name="Calhoun S."/>
            <person name="Haridas S."/>
            <person name="Kuo A."/>
            <person name="Mondo S."/>
            <person name="Pangilinan J."/>
            <person name="Riley R."/>
            <person name="LaButti K."/>
            <person name="Andreopoulos B."/>
            <person name="Lipzen A."/>
            <person name="Chen C."/>
            <person name="Yanf M."/>
            <person name="Daum C."/>
            <person name="Ng V."/>
            <person name="Clum A."/>
            <person name="Steindorff A."/>
            <person name="Ohm R."/>
            <person name="Martin F."/>
            <person name="Silar P."/>
            <person name="Natvig D."/>
            <person name="Lalanne C."/>
            <person name="Gautier V."/>
            <person name="Ament-velasquez S.L."/>
            <person name="Kruys A."/>
            <person name="Hutchinson M.I."/>
            <person name="Powell A.J."/>
            <person name="Barry K."/>
            <person name="Miller A.N."/>
            <person name="Grigoriev I.V."/>
            <person name="Debuchy R."/>
            <person name="Gladieux P."/>
            <person name="Thoren M.H."/>
            <person name="Johannesson H."/>
        </authorList>
    </citation>
    <scope>NUCLEOTIDE SEQUENCE</scope>
    <source>
        <strain evidence="8">SMH3187-1</strain>
    </source>
</reference>
<dbReference type="SUPFAM" id="SSF53474">
    <property type="entry name" value="alpha/beta-Hydrolases"/>
    <property type="match status" value="1"/>
</dbReference>
<sequence>MLSVFITLGCIVGAVIAQFPPRPEGVTVLRSKFHPNVTISYKQPGICETTPGVRSYSGYVHLPPGFLEDGSGETQNYPINTFFWFFEARKDPHNAPLAIWLNGGPGGSSMMGLLEENGPCFVRSDSTSTHLNPWSWNNEVNMLYIDQPTQVGFSYDVLTNSTLRAAESGFVAVPTNFTNGIPELNVSTLVGTVSSQRYSQTANATAFAAHALWHFAQTWFSEFPCYKPHDDRISFWVESFGGHYGPGIMGFFQEQNEKIDNETSTEKGAHKLHLATLGIINGWIDMAVQGEYYLHYLYNNTYDIQILNATTYTTLLDDWTRPGGCNDLIRACQASLSPSPSPKIQNTTSACQSVYPSCEAPIAAALAASGRAYYDIAHSTFDPFPPPQMYGFLTSSSVLAALGVPVNYTAVSRAVNTAFETSSDWYRGGFLEHIAHLLRANVSVHLVYGDRDAACNWMGGEAASLAVPWARREEFAARAGYVPLRTAEGKVRGMTRQVGGFSYSRVFQAGHEVPRYQPEVAYEVFMRAMTGRDVATGRIEVDEGLVTVGVNDTRGWREAPPEMPEERCYVLKRGTCTDEVWKTVMNGTALVRDWWVVGVEHGRQRQDL</sequence>
<dbReference type="PRINTS" id="PR00724">
    <property type="entry name" value="CRBOXYPTASEC"/>
</dbReference>
<protein>
    <submittedName>
        <fullName evidence="8">Alpha/Beta hydrolase protein</fullName>
    </submittedName>
</protein>
<accession>A0AA40K7P6</accession>
<dbReference type="PROSITE" id="PS00560">
    <property type="entry name" value="CARBOXYPEPT_SER_HIS"/>
    <property type="match status" value="1"/>
</dbReference>
<evidence type="ECO:0000256" key="4">
    <source>
        <dbReference type="ARBA" id="ARBA00022729"/>
    </source>
</evidence>
<keyword evidence="9" id="KW-1185">Reference proteome</keyword>
<evidence type="ECO:0000256" key="3">
    <source>
        <dbReference type="ARBA" id="ARBA00022670"/>
    </source>
</evidence>
<dbReference type="AlphaFoldDB" id="A0AA40K7P6"/>
<dbReference type="PANTHER" id="PTHR11802:SF189">
    <property type="entry name" value="CARBOXYPEPTIDASE"/>
    <property type="match status" value="1"/>
</dbReference>